<dbReference type="AlphaFoldDB" id="A0A1V2LBM6"/>
<comment type="caution">
    <text evidence="1">The sequence shown here is derived from an EMBL/GenBank/DDBJ whole genome shotgun (WGS) entry which is preliminary data.</text>
</comment>
<dbReference type="Gene3D" id="3.40.630.30">
    <property type="match status" value="1"/>
</dbReference>
<gene>
    <name evidence="1" type="ORF">BON22_1329</name>
</gene>
<protein>
    <recommendedName>
        <fullName evidence="3">N-acetyltransferase domain-containing protein</fullName>
    </recommendedName>
</protein>
<name>A0A1V2LBM6_CYBFA</name>
<sequence>MSTELIKGQDLELAPPASTTEDVIRVAEVIGRAFNDLPMFIYMGASTNAGKTEEQVTEHFGRMVAGYKHHGAILLHSYDHAAVAVWLPPGQFRIPPVESGIPAAGYDIASSFYNIGVKHGFHTRKHWHLQLIARDPARQGEQNTHAISSIVRPILKRAVDIDKVPVVLECAGTKKAMAVYEHWGFKTLDYAPVKKGEIPIAYMTFNYIKNE</sequence>
<dbReference type="PANTHER" id="PTHR42791:SF1">
    <property type="entry name" value="N-ACETYLTRANSFERASE DOMAIN-CONTAINING PROTEIN"/>
    <property type="match status" value="1"/>
</dbReference>
<dbReference type="Proteomes" id="UP000189513">
    <property type="component" value="Unassembled WGS sequence"/>
</dbReference>
<evidence type="ECO:0008006" key="3">
    <source>
        <dbReference type="Google" id="ProtNLM"/>
    </source>
</evidence>
<evidence type="ECO:0000313" key="1">
    <source>
        <dbReference type="EMBL" id="ONH69035.1"/>
    </source>
</evidence>
<dbReference type="InterPro" id="IPR052523">
    <property type="entry name" value="Trichothecene_AcTrans"/>
</dbReference>
<keyword evidence="2" id="KW-1185">Reference proteome</keyword>
<reference evidence="2" key="1">
    <citation type="journal article" date="2017" name="Genome Announc.">
        <title>Genome sequences of Cyberlindnera fabianii 65, Pichia kudriavzevii 129, and Saccharomyces cerevisiae 131 isolated from fermented masau fruits in Zimbabwe.</title>
        <authorList>
            <person name="van Rijswijck I.M.H."/>
            <person name="Derks M.F.L."/>
            <person name="Abee T."/>
            <person name="de Ridder D."/>
            <person name="Smid E.J."/>
        </authorList>
    </citation>
    <scope>NUCLEOTIDE SEQUENCE [LARGE SCALE GENOMIC DNA]</scope>
    <source>
        <strain evidence="2">65</strain>
    </source>
</reference>
<accession>A0A1V2LBM6</accession>
<dbReference type="EMBL" id="MPUK01000002">
    <property type="protein sequence ID" value="ONH69035.1"/>
    <property type="molecule type" value="Genomic_DNA"/>
</dbReference>
<dbReference type="PANTHER" id="PTHR42791">
    <property type="entry name" value="GNAT FAMILY ACETYLTRANSFERASE"/>
    <property type="match status" value="1"/>
</dbReference>
<proteinExistence type="predicted"/>
<evidence type="ECO:0000313" key="2">
    <source>
        <dbReference type="Proteomes" id="UP000189513"/>
    </source>
</evidence>
<organism evidence="1 2">
    <name type="scientific">Cyberlindnera fabianii</name>
    <name type="common">Yeast</name>
    <name type="synonym">Hansenula fabianii</name>
    <dbReference type="NCBI Taxonomy" id="36022"/>
    <lineage>
        <taxon>Eukaryota</taxon>
        <taxon>Fungi</taxon>
        <taxon>Dikarya</taxon>
        <taxon>Ascomycota</taxon>
        <taxon>Saccharomycotina</taxon>
        <taxon>Saccharomycetes</taxon>
        <taxon>Phaffomycetales</taxon>
        <taxon>Phaffomycetaceae</taxon>
        <taxon>Cyberlindnera</taxon>
    </lineage>
</organism>
<dbReference type="VEuPathDB" id="FungiDB:BON22_1329"/>
<dbReference type="OMA" id="DENKARH"/>